<evidence type="ECO:0000256" key="2">
    <source>
        <dbReference type="ARBA" id="ARBA00022692"/>
    </source>
</evidence>
<feature type="transmembrane region" description="Helical" evidence="7">
    <location>
        <begin position="323"/>
        <end position="344"/>
    </location>
</feature>
<proteinExistence type="predicted"/>
<comment type="subcellular location">
    <subcellularLocation>
        <location evidence="1">Endomembrane system</location>
        <topology evidence="1">Multi-pass membrane protein</topology>
    </subcellularLocation>
</comment>
<dbReference type="Pfam" id="PF04116">
    <property type="entry name" value="FA_hydroxylase"/>
    <property type="match status" value="1"/>
</dbReference>
<dbReference type="Proteomes" id="UP000199306">
    <property type="component" value="Unassembled WGS sequence"/>
</dbReference>
<keyword evidence="4" id="KW-0560">Oxidoreductase</keyword>
<dbReference type="GO" id="GO:0016020">
    <property type="term" value="C:membrane"/>
    <property type="evidence" value="ECO:0007669"/>
    <property type="project" value="GOC"/>
</dbReference>
<evidence type="ECO:0000256" key="5">
    <source>
        <dbReference type="ARBA" id="ARBA00023098"/>
    </source>
</evidence>
<dbReference type="GO" id="GO:0050479">
    <property type="term" value="F:glyceryl-ether monooxygenase activity"/>
    <property type="evidence" value="ECO:0007669"/>
    <property type="project" value="TreeGrafter"/>
</dbReference>
<accession>A0A1I5YW02</accession>
<evidence type="ECO:0000256" key="1">
    <source>
        <dbReference type="ARBA" id="ARBA00004127"/>
    </source>
</evidence>
<keyword evidence="2 7" id="KW-0812">Transmembrane</keyword>
<dbReference type="OrthoDB" id="9770329at2"/>
<dbReference type="PANTHER" id="PTHR21624:SF1">
    <property type="entry name" value="ALKYLGLYCEROL MONOOXYGENASE"/>
    <property type="match status" value="1"/>
</dbReference>
<organism evidence="9 10">
    <name type="scientific">Pseudarcicella hirudinis</name>
    <dbReference type="NCBI Taxonomy" id="1079859"/>
    <lineage>
        <taxon>Bacteria</taxon>
        <taxon>Pseudomonadati</taxon>
        <taxon>Bacteroidota</taxon>
        <taxon>Cytophagia</taxon>
        <taxon>Cytophagales</taxon>
        <taxon>Flectobacillaceae</taxon>
        <taxon>Pseudarcicella</taxon>
    </lineage>
</organism>
<feature type="transmembrane region" description="Helical" evidence="7">
    <location>
        <begin position="356"/>
        <end position="389"/>
    </location>
</feature>
<evidence type="ECO:0000313" key="9">
    <source>
        <dbReference type="EMBL" id="SFQ48300.1"/>
    </source>
</evidence>
<evidence type="ECO:0000256" key="6">
    <source>
        <dbReference type="ARBA" id="ARBA00023136"/>
    </source>
</evidence>
<dbReference type="GO" id="GO:0012505">
    <property type="term" value="C:endomembrane system"/>
    <property type="evidence" value="ECO:0007669"/>
    <property type="project" value="UniProtKB-SubCell"/>
</dbReference>
<evidence type="ECO:0000259" key="8">
    <source>
        <dbReference type="Pfam" id="PF04116"/>
    </source>
</evidence>
<keyword evidence="6 7" id="KW-0472">Membrane</keyword>
<feature type="transmembrane region" description="Helical" evidence="7">
    <location>
        <begin position="74"/>
        <end position="95"/>
    </location>
</feature>
<dbReference type="InterPro" id="IPR051689">
    <property type="entry name" value="Sterol_desaturase/TMEM195"/>
</dbReference>
<evidence type="ECO:0000256" key="7">
    <source>
        <dbReference type="SAM" id="Phobius"/>
    </source>
</evidence>
<protein>
    <submittedName>
        <fullName evidence="9">Sterol desaturase/sphingolipid hydroxylase, fatty acid hydroxylase superfamily</fullName>
    </submittedName>
</protein>
<dbReference type="GO" id="GO:0008610">
    <property type="term" value="P:lipid biosynthetic process"/>
    <property type="evidence" value="ECO:0007669"/>
    <property type="project" value="InterPro"/>
</dbReference>
<feature type="transmembrane region" description="Helical" evidence="7">
    <location>
        <begin position="6"/>
        <end position="24"/>
    </location>
</feature>
<dbReference type="GO" id="GO:0006643">
    <property type="term" value="P:membrane lipid metabolic process"/>
    <property type="evidence" value="ECO:0007669"/>
    <property type="project" value="TreeGrafter"/>
</dbReference>
<dbReference type="AlphaFoldDB" id="A0A1I5YW02"/>
<dbReference type="PANTHER" id="PTHR21624">
    <property type="entry name" value="STEROL DESATURASE-RELATED PROTEIN"/>
    <property type="match status" value="1"/>
</dbReference>
<gene>
    <name evidence="9" type="ORF">SAMN04515674_1227</name>
</gene>
<dbReference type="InterPro" id="IPR006694">
    <property type="entry name" value="Fatty_acid_hydroxylase"/>
</dbReference>
<keyword evidence="10" id="KW-1185">Reference proteome</keyword>
<keyword evidence="3 7" id="KW-1133">Transmembrane helix</keyword>
<evidence type="ECO:0000256" key="3">
    <source>
        <dbReference type="ARBA" id="ARBA00022989"/>
    </source>
</evidence>
<dbReference type="RefSeq" id="WP_092019709.1">
    <property type="nucleotide sequence ID" value="NZ_FOXH01000022.1"/>
</dbReference>
<evidence type="ECO:0000256" key="4">
    <source>
        <dbReference type="ARBA" id="ARBA00023002"/>
    </source>
</evidence>
<dbReference type="EMBL" id="FOXH01000022">
    <property type="protein sequence ID" value="SFQ48300.1"/>
    <property type="molecule type" value="Genomic_DNA"/>
</dbReference>
<keyword evidence="5" id="KW-0443">Lipid metabolism</keyword>
<sequence>MNINYIAFAIPVFLILIGIEFLISRKQGKKFYSFNDTIANLNVGIAERLLDALTLGVFYFVYDYLYQHFAVFHIQPSILSWVGLLLITDFLWYWYHRLGHEVNLLWSVHVVHHQSEEFNFTVSARITLFQAVARTFFWSALPIIGFNAEMITTILLIHGLYPFFIHTRTVGKLGILEYIMVTPSHHRVHHANNEKYLDKNYGDMFIFWDKLFGTFAEETEEPVYGLTKPLHSNSFLWQHFHFMLEMIYAFRSAESFSDKLKVLFGKPEIINPDFRRELEEKFVIIKRKKSSSSRRFRNYVIIQMISVLILLFTFILFEHYFELITQVLISLVILITLVNCGAILEQRRWIFYLEYIRWFLVMLIGFVFFPYYINLIFISSLLGITVLYFQTLNRQYLRYIYGLRQRSF</sequence>
<feature type="transmembrane region" description="Helical" evidence="7">
    <location>
        <begin position="296"/>
        <end position="317"/>
    </location>
</feature>
<evidence type="ECO:0000313" key="10">
    <source>
        <dbReference type="Proteomes" id="UP000199306"/>
    </source>
</evidence>
<name>A0A1I5YW02_9BACT</name>
<dbReference type="STRING" id="1079859.SAMN04515674_1227"/>
<dbReference type="GO" id="GO:0005506">
    <property type="term" value="F:iron ion binding"/>
    <property type="evidence" value="ECO:0007669"/>
    <property type="project" value="InterPro"/>
</dbReference>
<feature type="transmembrane region" description="Helical" evidence="7">
    <location>
        <begin position="45"/>
        <end position="62"/>
    </location>
</feature>
<feature type="domain" description="Fatty acid hydroxylase" evidence="8">
    <location>
        <begin position="82"/>
        <end position="214"/>
    </location>
</feature>
<reference evidence="9 10" key="1">
    <citation type="submission" date="2016-10" db="EMBL/GenBank/DDBJ databases">
        <authorList>
            <person name="de Groot N.N."/>
        </authorList>
    </citation>
    <scope>NUCLEOTIDE SEQUENCE [LARGE SCALE GENOMIC DNA]</scope>
    <source>
        <strain evidence="10">E92,LMG 26720,CCM 7988</strain>
    </source>
</reference>